<sequence>SPGDAGLGRIQLTLRYSTQRQRFIVVVHKVVNLPIHDPNNIPDPYVKLYLLPERSKDSKRKTETMKDNCNPIYDETFDYVISLGELNSRQLEVSVVTKKGFFSSESPIIGQVVINLGELSLTQPVTLWLDLQKEAKREI</sequence>
<dbReference type="GO" id="GO:0006869">
    <property type="term" value="P:lipid transport"/>
    <property type="evidence" value="ECO:0007669"/>
    <property type="project" value="InterPro"/>
</dbReference>
<gene>
    <name evidence="2" type="ORF">J437_LFUL015350</name>
</gene>
<reference evidence="2" key="1">
    <citation type="submission" date="2013-04" db="EMBL/GenBank/DDBJ databases">
        <authorList>
            <person name="Qu J."/>
            <person name="Murali S.C."/>
            <person name="Bandaranaike D."/>
            <person name="Bellair M."/>
            <person name="Blankenburg K."/>
            <person name="Chao H."/>
            <person name="Dinh H."/>
            <person name="Doddapaneni H."/>
            <person name="Downs B."/>
            <person name="Dugan-Rocha S."/>
            <person name="Elkadiri S."/>
            <person name="Gnanaolivu R.D."/>
            <person name="Hernandez B."/>
            <person name="Javaid M."/>
            <person name="Jayaseelan J.C."/>
            <person name="Lee S."/>
            <person name="Li M."/>
            <person name="Ming W."/>
            <person name="Munidasa M."/>
            <person name="Muniz J."/>
            <person name="Nguyen L."/>
            <person name="Ongeri F."/>
            <person name="Osuji N."/>
            <person name="Pu L.-L."/>
            <person name="Puazo M."/>
            <person name="Qu C."/>
            <person name="Quiroz J."/>
            <person name="Raj R."/>
            <person name="Weissenberger G."/>
            <person name="Xin Y."/>
            <person name="Zou X."/>
            <person name="Han Y."/>
            <person name="Richards S."/>
            <person name="Worley K."/>
            <person name="Muzny D."/>
            <person name="Gibbs R."/>
        </authorList>
    </citation>
    <scope>NUCLEOTIDE SEQUENCE</scope>
    <source>
        <strain evidence="2">Sampled in the wild</strain>
    </source>
</reference>
<dbReference type="CDD" id="cd04030">
    <property type="entry name" value="C2C_KIAA1228"/>
    <property type="match status" value="1"/>
</dbReference>
<accession>A0A8K0P5M7</accession>
<dbReference type="AlphaFoldDB" id="A0A8K0P5M7"/>
<keyword evidence="3" id="KW-1185">Reference proteome</keyword>
<dbReference type="SMART" id="SM00239">
    <property type="entry name" value="C2"/>
    <property type="match status" value="1"/>
</dbReference>
<dbReference type="PROSITE" id="PS50004">
    <property type="entry name" value="C2"/>
    <property type="match status" value="1"/>
</dbReference>
<dbReference type="FunFam" id="2.60.40.150:FF:000093">
    <property type="entry name" value="Extended synaptotagmin 3"/>
    <property type="match status" value="1"/>
</dbReference>
<protein>
    <recommendedName>
        <fullName evidence="1">C2 domain-containing protein</fullName>
    </recommendedName>
</protein>
<dbReference type="SUPFAM" id="SSF49562">
    <property type="entry name" value="C2 domain (Calcium/lipid-binding domain, CaLB)"/>
    <property type="match status" value="1"/>
</dbReference>
<dbReference type="InterPro" id="IPR035892">
    <property type="entry name" value="C2_domain_sf"/>
</dbReference>
<dbReference type="GO" id="GO:0005789">
    <property type="term" value="C:endoplasmic reticulum membrane"/>
    <property type="evidence" value="ECO:0007669"/>
    <property type="project" value="TreeGrafter"/>
</dbReference>
<dbReference type="Pfam" id="PF00168">
    <property type="entry name" value="C2"/>
    <property type="match status" value="1"/>
</dbReference>
<dbReference type="Proteomes" id="UP000792457">
    <property type="component" value="Unassembled WGS sequence"/>
</dbReference>
<proteinExistence type="predicted"/>
<dbReference type="PANTHER" id="PTHR45761">
    <property type="entry name" value="EXTENDED SYNAPTOTAGMIN-LIKE PROTEIN 2, ISOFORM C"/>
    <property type="match status" value="1"/>
</dbReference>
<feature type="domain" description="C2" evidence="1">
    <location>
        <begin position="6"/>
        <end position="129"/>
    </location>
</feature>
<dbReference type="Gene3D" id="2.60.40.150">
    <property type="entry name" value="C2 domain"/>
    <property type="match status" value="1"/>
</dbReference>
<feature type="non-terminal residue" evidence="2">
    <location>
        <position position="1"/>
    </location>
</feature>
<dbReference type="GO" id="GO:0005509">
    <property type="term" value="F:calcium ion binding"/>
    <property type="evidence" value="ECO:0007669"/>
    <property type="project" value="TreeGrafter"/>
</dbReference>
<dbReference type="InterPro" id="IPR037752">
    <property type="entry name" value="C2C_KIAA1228"/>
</dbReference>
<reference evidence="2" key="2">
    <citation type="submission" date="2017-10" db="EMBL/GenBank/DDBJ databases">
        <title>Ladona fulva Genome sequencing and assembly.</title>
        <authorList>
            <person name="Murali S."/>
            <person name="Richards S."/>
            <person name="Bandaranaike D."/>
            <person name="Bellair M."/>
            <person name="Blankenburg K."/>
            <person name="Chao H."/>
            <person name="Dinh H."/>
            <person name="Doddapaneni H."/>
            <person name="Dugan-Rocha S."/>
            <person name="Elkadiri S."/>
            <person name="Gnanaolivu R."/>
            <person name="Hernandez B."/>
            <person name="Skinner E."/>
            <person name="Javaid M."/>
            <person name="Lee S."/>
            <person name="Li M."/>
            <person name="Ming W."/>
            <person name="Munidasa M."/>
            <person name="Muniz J."/>
            <person name="Nguyen L."/>
            <person name="Hughes D."/>
            <person name="Osuji N."/>
            <person name="Pu L.-L."/>
            <person name="Puazo M."/>
            <person name="Qu C."/>
            <person name="Quiroz J."/>
            <person name="Raj R."/>
            <person name="Weissenberger G."/>
            <person name="Xin Y."/>
            <person name="Zou X."/>
            <person name="Han Y."/>
            <person name="Worley K."/>
            <person name="Muzny D."/>
            <person name="Gibbs R."/>
        </authorList>
    </citation>
    <scope>NUCLEOTIDE SEQUENCE</scope>
    <source>
        <strain evidence="2">Sampled in the wild</strain>
    </source>
</reference>
<dbReference type="InterPro" id="IPR051634">
    <property type="entry name" value="Extended_Synaptotagmin"/>
</dbReference>
<dbReference type="InterPro" id="IPR000008">
    <property type="entry name" value="C2_dom"/>
</dbReference>
<organism evidence="2 3">
    <name type="scientific">Ladona fulva</name>
    <name type="common">Scarce chaser dragonfly</name>
    <name type="synonym">Libellula fulva</name>
    <dbReference type="NCBI Taxonomy" id="123851"/>
    <lineage>
        <taxon>Eukaryota</taxon>
        <taxon>Metazoa</taxon>
        <taxon>Ecdysozoa</taxon>
        <taxon>Arthropoda</taxon>
        <taxon>Hexapoda</taxon>
        <taxon>Insecta</taxon>
        <taxon>Pterygota</taxon>
        <taxon>Palaeoptera</taxon>
        <taxon>Odonata</taxon>
        <taxon>Epiprocta</taxon>
        <taxon>Anisoptera</taxon>
        <taxon>Libelluloidea</taxon>
        <taxon>Libellulidae</taxon>
        <taxon>Ladona</taxon>
    </lineage>
</organism>
<dbReference type="PANTHER" id="PTHR45761:SF1">
    <property type="entry name" value="EXTENDED SYNAPTOTAGMIN-LIKE PROTEIN 2, ISOFORM C"/>
    <property type="match status" value="1"/>
</dbReference>
<evidence type="ECO:0000313" key="3">
    <source>
        <dbReference type="Proteomes" id="UP000792457"/>
    </source>
</evidence>
<dbReference type="EMBL" id="KZ308838">
    <property type="protein sequence ID" value="KAG8234696.1"/>
    <property type="molecule type" value="Genomic_DNA"/>
</dbReference>
<name>A0A8K0P5M7_LADFU</name>
<dbReference type="GO" id="GO:0005544">
    <property type="term" value="F:calcium-dependent phospholipid binding"/>
    <property type="evidence" value="ECO:0007669"/>
    <property type="project" value="TreeGrafter"/>
</dbReference>
<evidence type="ECO:0000313" key="2">
    <source>
        <dbReference type="EMBL" id="KAG8234696.1"/>
    </source>
</evidence>
<dbReference type="GO" id="GO:0031210">
    <property type="term" value="F:phosphatidylcholine binding"/>
    <property type="evidence" value="ECO:0007669"/>
    <property type="project" value="TreeGrafter"/>
</dbReference>
<dbReference type="OrthoDB" id="1029639at2759"/>
<comment type="caution">
    <text evidence="2">The sequence shown here is derived from an EMBL/GenBank/DDBJ whole genome shotgun (WGS) entry which is preliminary data.</text>
</comment>
<dbReference type="GO" id="GO:0061817">
    <property type="term" value="P:endoplasmic reticulum-plasma membrane tethering"/>
    <property type="evidence" value="ECO:0007669"/>
    <property type="project" value="InterPro"/>
</dbReference>
<evidence type="ECO:0000259" key="1">
    <source>
        <dbReference type="PROSITE" id="PS50004"/>
    </source>
</evidence>
<dbReference type="GO" id="GO:0008429">
    <property type="term" value="F:phosphatidylethanolamine binding"/>
    <property type="evidence" value="ECO:0007669"/>
    <property type="project" value="TreeGrafter"/>
</dbReference>
<dbReference type="GO" id="GO:0035091">
    <property type="term" value="F:phosphatidylinositol binding"/>
    <property type="evidence" value="ECO:0007669"/>
    <property type="project" value="TreeGrafter"/>
</dbReference>